<name>A0A0N5ACL9_9BILA</name>
<evidence type="ECO:0000313" key="3">
    <source>
        <dbReference type="WBParaSite" id="SMUV_0000189701-mRNA-1"/>
    </source>
</evidence>
<sequence length="70" mass="7677">SINSQEPHDLTLLRSDNLGFPITVNNTLGRRTHSDSELYKFSQPTETAIGNKCHNQHLGYPDATDGAKPG</sequence>
<keyword evidence="2" id="KW-1185">Reference proteome</keyword>
<evidence type="ECO:0000256" key="1">
    <source>
        <dbReference type="SAM" id="MobiDB-lite"/>
    </source>
</evidence>
<dbReference type="WBParaSite" id="SMUV_0000189701-mRNA-1">
    <property type="protein sequence ID" value="SMUV_0000189701-mRNA-1"/>
    <property type="gene ID" value="SMUV_0000189701"/>
</dbReference>
<reference evidence="3" key="1">
    <citation type="submission" date="2017-02" db="UniProtKB">
        <authorList>
            <consortium name="WormBaseParasite"/>
        </authorList>
    </citation>
    <scope>IDENTIFICATION</scope>
</reference>
<dbReference type="AlphaFoldDB" id="A0A0N5ACL9"/>
<evidence type="ECO:0000313" key="2">
    <source>
        <dbReference type="Proteomes" id="UP000046393"/>
    </source>
</evidence>
<feature type="region of interest" description="Disordered" evidence="1">
    <location>
        <begin position="51"/>
        <end position="70"/>
    </location>
</feature>
<organism evidence="2 3">
    <name type="scientific">Syphacia muris</name>
    <dbReference type="NCBI Taxonomy" id="451379"/>
    <lineage>
        <taxon>Eukaryota</taxon>
        <taxon>Metazoa</taxon>
        <taxon>Ecdysozoa</taxon>
        <taxon>Nematoda</taxon>
        <taxon>Chromadorea</taxon>
        <taxon>Rhabditida</taxon>
        <taxon>Spirurina</taxon>
        <taxon>Oxyuridomorpha</taxon>
        <taxon>Oxyuroidea</taxon>
        <taxon>Oxyuridae</taxon>
        <taxon>Syphacia</taxon>
    </lineage>
</organism>
<protein>
    <submittedName>
        <fullName evidence="3">Uncharacterized protein</fullName>
    </submittedName>
</protein>
<dbReference type="Proteomes" id="UP000046393">
    <property type="component" value="Unplaced"/>
</dbReference>
<proteinExistence type="predicted"/>
<accession>A0A0N5ACL9</accession>